<gene>
    <name evidence="2" type="ORF">MEDL_60542</name>
</gene>
<dbReference type="EMBL" id="CAJPWZ010002950">
    <property type="protein sequence ID" value="CAG2248714.1"/>
    <property type="molecule type" value="Genomic_DNA"/>
</dbReference>
<proteinExistence type="predicted"/>
<reference evidence="2" key="1">
    <citation type="submission" date="2021-03" db="EMBL/GenBank/DDBJ databases">
        <authorList>
            <person name="Bekaert M."/>
        </authorList>
    </citation>
    <scope>NUCLEOTIDE SEQUENCE</scope>
</reference>
<protein>
    <submittedName>
        <fullName evidence="2">Uncharacterized protein</fullName>
    </submittedName>
</protein>
<evidence type="ECO:0000313" key="2">
    <source>
        <dbReference type="EMBL" id="CAG2248714.1"/>
    </source>
</evidence>
<dbReference type="AlphaFoldDB" id="A0A8S3V3B5"/>
<evidence type="ECO:0000313" key="3">
    <source>
        <dbReference type="Proteomes" id="UP000683360"/>
    </source>
</evidence>
<keyword evidence="3" id="KW-1185">Reference proteome</keyword>
<name>A0A8S3V3B5_MYTED</name>
<comment type="caution">
    <text evidence="2">The sequence shown here is derived from an EMBL/GenBank/DDBJ whole genome shotgun (WGS) entry which is preliminary data.</text>
</comment>
<dbReference type="Proteomes" id="UP000683360">
    <property type="component" value="Unassembled WGS sequence"/>
</dbReference>
<accession>A0A8S3V3B5</accession>
<evidence type="ECO:0000256" key="1">
    <source>
        <dbReference type="SAM" id="MobiDB-lite"/>
    </source>
</evidence>
<feature type="region of interest" description="Disordered" evidence="1">
    <location>
        <begin position="1"/>
        <end position="23"/>
    </location>
</feature>
<organism evidence="2 3">
    <name type="scientific">Mytilus edulis</name>
    <name type="common">Blue mussel</name>
    <dbReference type="NCBI Taxonomy" id="6550"/>
    <lineage>
        <taxon>Eukaryota</taxon>
        <taxon>Metazoa</taxon>
        <taxon>Spiralia</taxon>
        <taxon>Lophotrochozoa</taxon>
        <taxon>Mollusca</taxon>
        <taxon>Bivalvia</taxon>
        <taxon>Autobranchia</taxon>
        <taxon>Pteriomorphia</taxon>
        <taxon>Mytilida</taxon>
        <taxon>Mytiloidea</taxon>
        <taxon>Mytilidae</taxon>
        <taxon>Mytilinae</taxon>
        <taxon>Mytilus</taxon>
    </lineage>
</organism>
<sequence length="164" mass="18454">MIHVPGVKHHAADGVSRHPTGDPEKLILSDDIAAIRNSTMSLPPATSFLSDIHHIDLESDATEIDNSVFISAVSSLDSLAVKSVTWDRVRTATASDDNMNELINLIESGTPEFRHEFPPQLREFFQFREHLYTIDGVIIYKDRIIIPPSLEMKCCLLYTQHTKE</sequence>
<feature type="compositionally biased region" description="Basic and acidic residues" evidence="1">
    <location>
        <begin position="10"/>
        <end position="23"/>
    </location>
</feature>
<dbReference type="OrthoDB" id="6153079at2759"/>